<dbReference type="EMBL" id="JBBWWQ010000002">
    <property type="protein sequence ID" value="KAK8954094.1"/>
    <property type="molecule type" value="Genomic_DNA"/>
</dbReference>
<comment type="caution">
    <text evidence="2">The sequence shown here is derived from an EMBL/GenBank/DDBJ whole genome shotgun (WGS) entry which is preliminary data.</text>
</comment>
<organism evidence="2 3">
    <name type="scientific">Platanthera zijinensis</name>
    <dbReference type="NCBI Taxonomy" id="2320716"/>
    <lineage>
        <taxon>Eukaryota</taxon>
        <taxon>Viridiplantae</taxon>
        <taxon>Streptophyta</taxon>
        <taxon>Embryophyta</taxon>
        <taxon>Tracheophyta</taxon>
        <taxon>Spermatophyta</taxon>
        <taxon>Magnoliopsida</taxon>
        <taxon>Liliopsida</taxon>
        <taxon>Asparagales</taxon>
        <taxon>Orchidaceae</taxon>
        <taxon>Orchidoideae</taxon>
        <taxon>Orchideae</taxon>
        <taxon>Orchidinae</taxon>
        <taxon>Platanthera</taxon>
    </lineage>
</organism>
<sequence>MAVAPALLTAMKFDAGFSVDFDSFSACDAEIIEMLQLCKDQGLEKLMSTRIKINIPEIKEWVYSLSSSDESMTGTIGGEEKRSIQKPSPAGVAPILSESTRTVSVTPHLPEEGSSIPPITYSSALPSTPTVSLLLDSSTILHASPPTSPPPSHLARISHPSFDLLVSENLPTPPQSPISHPDHIDLPASTHQSPVHNISHHETTVPDVLPSTVLPPSTSFEITPAFIANILELITPSIKTMIEKAIAPLISTISSLTSSIIALSKTAESSSVTGLTSVSTEIRQGEMFEEDASGLLLVTLPADIQAKIQKETAVPVDITICSVVQAPVQRPSDIIMEAEFAFKEHEQPHNPEILAILSSSSESVKWRNALSRRWDYCAEMERARQNQQNGERRRKHEDQQCG</sequence>
<evidence type="ECO:0000256" key="1">
    <source>
        <dbReference type="SAM" id="MobiDB-lite"/>
    </source>
</evidence>
<name>A0AAP0BZ95_9ASPA</name>
<reference evidence="2 3" key="1">
    <citation type="journal article" date="2022" name="Nat. Plants">
        <title>Genomes of leafy and leafless Platanthera orchids illuminate the evolution of mycoheterotrophy.</title>
        <authorList>
            <person name="Li M.H."/>
            <person name="Liu K.W."/>
            <person name="Li Z."/>
            <person name="Lu H.C."/>
            <person name="Ye Q.L."/>
            <person name="Zhang D."/>
            <person name="Wang J.Y."/>
            <person name="Li Y.F."/>
            <person name="Zhong Z.M."/>
            <person name="Liu X."/>
            <person name="Yu X."/>
            <person name="Liu D.K."/>
            <person name="Tu X.D."/>
            <person name="Liu B."/>
            <person name="Hao Y."/>
            <person name="Liao X.Y."/>
            <person name="Jiang Y.T."/>
            <person name="Sun W.H."/>
            <person name="Chen J."/>
            <person name="Chen Y.Q."/>
            <person name="Ai Y."/>
            <person name="Zhai J.W."/>
            <person name="Wu S.S."/>
            <person name="Zhou Z."/>
            <person name="Hsiao Y.Y."/>
            <person name="Wu W.L."/>
            <person name="Chen Y.Y."/>
            <person name="Lin Y.F."/>
            <person name="Hsu J.L."/>
            <person name="Li C.Y."/>
            <person name="Wang Z.W."/>
            <person name="Zhao X."/>
            <person name="Zhong W.Y."/>
            <person name="Ma X.K."/>
            <person name="Ma L."/>
            <person name="Huang J."/>
            <person name="Chen G.Z."/>
            <person name="Huang M.Z."/>
            <person name="Huang L."/>
            <person name="Peng D.H."/>
            <person name="Luo Y.B."/>
            <person name="Zou S.Q."/>
            <person name="Chen S.P."/>
            <person name="Lan S."/>
            <person name="Tsai W.C."/>
            <person name="Van de Peer Y."/>
            <person name="Liu Z.J."/>
        </authorList>
    </citation>
    <scope>NUCLEOTIDE SEQUENCE [LARGE SCALE GENOMIC DNA]</scope>
    <source>
        <strain evidence="2">Lor287</strain>
    </source>
</reference>
<dbReference type="Proteomes" id="UP001418222">
    <property type="component" value="Unassembled WGS sequence"/>
</dbReference>
<dbReference type="AlphaFoldDB" id="A0AAP0BZ95"/>
<proteinExistence type="predicted"/>
<keyword evidence="3" id="KW-1185">Reference proteome</keyword>
<feature type="region of interest" description="Disordered" evidence="1">
    <location>
        <begin position="73"/>
        <end position="92"/>
    </location>
</feature>
<protein>
    <submittedName>
        <fullName evidence="2">Uncharacterized protein</fullName>
    </submittedName>
</protein>
<evidence type="ECO:0000313" key="2">
    <source>
        <dbReference type="EMBL" id="KAK8954094.1"/>
    </source>
</evidence>
<evidence type="ECO:0000313" key="3">
    <source>
        <dbReference type="Proteomes" id="UP001418222"/>
    </source>
</evidence>
<gene>
    <name evidence="2" type="ORF">KSP39_PZI001949</name>
</gene>
<feature type="region of interest" description="Disordered" evidence="1">
    <location>
        <begin position="383"/>
        <end position="402"/>
    </location>
</feature>
<accession>A0AAP0BZ95</accession>